<keyword evidence="2" id="KW-1185">Reference proteome</keyword>
<dbReference type="SUPFAM" id="SSF56784">
    <property type="entry name" value="HAD-like"/>
    <property type="match status" value="1"/>
</dbReference>
<evidence type="ECO:0000313" key="1">
    <source>
        <dbReference type="EMBL" id="KYQ49694.1"/>
    </source>
</evidence>
<dbReference type="Proteomes" id="UP000075809">
    <property type="component" value="Unassembled WGS sequence"/>
</dbReference>
<dbReference type="NCBIfam" id="TIGR01681">
    <property type="entry name" value="HAD-SF-IIIC"/>
    <property type="match status" value="1"/>
</dbReference>
<dbReference type="InterPro" id="IPR036412">
    <property type="entry name" value="HAD-like_sf"/>
</dbReference>
<accession>A0A151WPA0</accession>
<dbReference type="EMBL" id="KQ982877">
    <property type="protein sequence ID" value="KYQ49694.1"/>
    <property type="molecule type" value="Genomic_DNA"/>
</dbReference>
<evidence type="ECO:0000313" key="2">
    <source>
        <dbReference type="Proteomes" id="UP000075809"/>
    </source>
</evidence>
<sequence>MEKKPKVIVFDLDYTLWPFWVDSFVQPPFKKGTRNKVVDARDRDVDHYSDVPDVLKQLSGEGYELGIASRTTEIKGAKQLIDAFGWKKYFKYVEIFPGSKVAHFSNIRKSSHTDYKDMIFFDDEARNIMEVGKLGVHAVLVDDGVSRRVVEDALQSFSNK</sequence>
<organism evidence="1 2">
    <name type="scientific">Mycetomoellerius zeteki</name>
    <dbReference type="NCBI Taxonomy" id="64791"/>
    <lineage>
        <taxon>Eukaryota</taxon>
        <taxon>Metazoa</taxon>
        <taxon>Ecdysozoa</taxon>
        <taxon>Arthropoda</taxon>
        <taxon>Hexapoda</taxon>
        <taxon>Insecta</taxon>
        <taxon>Pterygota</taxon>
        <taxon>Neoptera</taxon>
        <taxon>Endopterygota</taxon>
        <taxon>Hymenoptera</taxon>
        <taxon>Apocrita</taxon>
        <taxon>Aculeata</taxon>
        <taxon>Formicoidea</taxon>
        <taxon>Formicidae</taxon>
        <taxon>Myrmicinae</taxon>
        <taxon>Mycetomoellerius</taxon>
    </lineage>
</organism>
<proteinExistence type="predicted"/>
<dbReference type="STRING" id="64791.A0A151WPA0"/>
<gene>
    <name evidence="1" type="ORF">ALC60_11228</name>
</gene>
<dbReference type="SFLD" id="SFLDS00003">
    <property type="entry name" value="Haloacid_Dehalogenase"/>
    <property type="match status" value="1"/>
</dbReference>
<dbReference type="Gene3D" id="3.40.50.1000">
    <property type="entry name" value="HAD superfamily/HAD-like"/>
    <property type="match status" value="1"/>
</dbReference>
<protein>
    <submittedName>
        <fullName evidence="1">Magnesium-dependent phosphatase 1</fullName>
    </submittedName>
</protein>
<name>A0A151WPA0_9HYME</name>
<dbReference type="PANTHER" id="PTHR17901">
    <property type="entry name" value="MAGNESIUM-DEPENDENT PHOSPHATASE 1 MDP1"/>
    <property type="match status" value="1"/>
</dbReference>
<dbReference type="SFLD" id="SFLDG01129">
    <property type="entry name" value="C1.5:_HAD__Beta-PGM__Phosphata"/>
    <property type="match status" value="1"/>
</dbReference>
<dbReference type="InterPro" id="IPR010036">
    <property type="entry name" value="MDP_1_eu_arc"/>
</dbReference>
<dbReference type="PANTHER" id="PTHR17901:SF14">
    <property type="entry name" value="MAGNESIUM-DEPENDENT PHOSPHATASE 1"/>
    <property type="match status" value="1"/>
</dbReference>
<dbReference type="AlphaFoldDB" id="A0A151WPA0"/>
<dbReference type="GO" id="GO:0003993">
    <property type="term" value="F:acid phosphatase activity"/>
    <property type="evidence" value="ECO:0007669"/>
    <property type="project" value="TreeGrafter"/>
</dbReference>
<dbReference type="InterPro" id="IPR023214">
    <property type="entry name" value="HAD_sf"/>
</dbReference>
<reference evidence="1 2" key="1">
    <citation type="submission" date="2015-09" db="EMBL/GenBank/DDBJ databases">
        <title>Trachymyrmex zeteki WGS genome.</title>
        <authorList>
            <person name="Nygaard S."/>
            <person name="Hu H."/>
            <person name="Boomsma J."/>
            <person name="Zhang G."/>
        </authorList>
    </citation>
    <scope>NUCLEOTIDE SEQUENCE [LARGE SCALE GENOMIC DNA]</scope>
    <source>
        <strain evidence="1">Tzet28-1</strain>
        <tissue evidence="1">Whole body</tissue>
    </source>
</reference>
<dbReference type="InterPro" id="IPR010033">
    <property type="entry name" value="HAD_SF_ppase_IIIC"/>
</dbReference>
<dbReference type="SFLD" id="SFLDG01131">
    <property type="entry name" value="C1.5.2:_MDP_Like"/>
    <property type="match status" value="1"/>
</dbReference>
<dbReference type="NCBIfam" id="TIGR01685">
    <property type="entry name" value="MDP-1"/>
    <property type="match status" value="1"/>
</dbReference>
<dbReference type="Pfam" id="PF12689">
    <property type="entry name" value="Acid_PPase"/>
    <property type="match status" value="1"/>
</dbReference>